<dbReference type="InterPro" id="IPR001509">
    <property type="entry name" value="Epimerase_deHydtase"/>
</dbReference>
<dbReference type="InterPro" id="IPR051783">
    <property type="entry name" value="NAD(P)-dependent_oxidoreduct"/>
</dbReference>
<protein>
    <recommendedName>
        <fullName evidence="1">NAD-dependent epimerase/dehydratase domain-containing protein</fullName>
    </recommendedName>
</protein>
<dbReference type="EMBL" id="UOEJ01000090">
    <property type="protein sequence ID" value="VAV97603.1"/>
    <property type="molecule type" value="Genomic_DNA"/>
</dbReference>
<dbReference type="InterPro" id="IPR036291">
    <property type="entry name" value="NAD(P)-bd_dom_sf"/>
</dbReference>
<dbReference type="GO" id="GO:0004029">
    <property type="term" value="F:aldehyde dehydrogenase (NAD+) activity"/>
    <property type="evidence" value="ECO:0007669"/>
    <property type="project" value="TreeGrafter"/>
</dbReference>
<dbReference type="SUPFAM" id="SSF51735">
    <property type="entry name" value="NAD(P)-binding Rossmann-fold domains"/>
    <property type="match status" value="1"/>
</dbReference>
<dbReference type="PANTHER" id="PTHR48079">
    <property type="entry name" value="PROTEIN YEEZ"/>
    <property type="match status" value="1"/>
</dbReference>
<gene>
    <name evidence="2" type="ORF">MNBD_ALPHA01-2397</name>
</gene>
<dbReference type="GO" id="GO:0005737">
    <property type="term" value="C:cytoplasm"/>
    <property type="evidence" value="ECO:0007669"/>
    <property type="project" value="TreeGrafter"/>
</dbReference>
<sequence>MTEQLVAITGATGFLGRHVLDAVHQSGYRTVAVVRDAVSAQNHLPDNIEIRQADLLDAGAMERAFRGVTSAIHLAGMVSVSRRDDQAVTEVNVTGARNFLTATKRCGASRILFTSTTSAVAALSCDRPEQACDETATFNLGHEPVAYIQAKRQAHELALDARRNGLPVTILSPSLVLGPDDINSNSSELVDAVRKRALPVCPPGGVNPIDVRDIARAYVAALRHPDPAPHYILASRDNMTLKKFISRIAVLSGVSPPRFSLPGSVILFMATIVEAMAPAGSLTVAGARLGNYHWYFDGALARRDLSLDCRPLDDTLRATLDWLMAKENQIEDKISQ</sequence>
<accession>A0A3B0SMH7</accession>
<evidence type="ECO:0000259" key="1">
    <source>
        <dbReference type="Pfam" id="PF01370"/>
    </source>
</evidence>
<dbReference type="Pfam" id="PF01370">
    <property type="entry name" value="Epimerase"/>
    <property type="match status" value="1"/>
</dbReference>
<organism evidence="2">
    <name type="scientific">hydrothermal vent metagenome</name>
    <dbReference type="NCBI Taxonomy" id="652676"/>
    <lineage>
        <taxon>unclassified sequences</taxon>
        <taxon>metagenomes</taxon>
        <taxon>ecological metagenomes</taxon>
    </lineage>
</organism>
<dbReference type="PANTHER" id="PTHR48079:SF6">
    <property type="entry name" value="NAD(P)-BINDING DOMAIN-CONTAINING PROTEIN-RELATED"/>
    <property type="match status" value="1"/>
</dbReference>
<feature type="domain" description="NAD-dependent epimerase/dehydratase" evidence="1">
    <location>
        <begin position="6"/>
        <end position="230"/>
    </location>
</feature>
<dbReference type="AlphaFoldDB" id="A0A3B0SMH7"/>
<reference evidence="2" key="1">
    <citation type="submission" date="2018-06" db="EMBL/GenBank/DDBJ databases">
        <authorList>
            <person name="Zhirakovskaya E."/>
        </authorList>
    </citation>
    <scope>NUCLEOTIDE SEQUENCE</scope>
</reference>
<name>A0A3B0SMH7_9ZZZZ</name>
<evidence type="ECO:0000313" key="2">
    <source>
        <dbReference type="EMBL" id="VAV97603.1"/>
    </source>
</evidence>
<proteinExistence type="predicted"/>
<dbReference type="Gene3D" id="3.40.50.720">
    <property type="entry name" value="NAD(P)-binding Rossmann-like Domain"/>
    <property type="match status" value="1"/>
</dbReference>